<dbReference type="PROSITE" id="PS51186">
    <property type="entry name" value="GNAT"/>
    <property type="match status" value="1"/>
</dbReference>
<evidence type="ECO:0000313" key="2">
    <source>
        <dbReference type="EMBL" id="OJG88172.1"/>
    </source>
</evidence>
<dbReference type="InterPro" id="IPR051908">
    <property type="entry name" value="Ribosomal_N-acetyltransferase"/>
</dbReference>
<feature type="domain" description="N-acetyltransferase" evidence="1">
    <location>
        <begin position="41"/>
        <end position="201"/>
    </location>
</feature>
<organism evidence="2 3">
    <name type="scientific">Enterococcus silesiacus</name>
    <dbReference type="NCBI Taxonomy" id="332949"/>
    <lineage>
        <taxon>Bacteria</taxon>
        <taxon>Bacillati</taxon>
        <taxon>Bacillota</taxon>
        <taxon>Bacilli</taxon>
        <taxon>Lactobacillales</taxon>
        <taxon>Enterococcaceae</taxon>
        <taxon>Enterococcus</taxon>
    </lineage>
</organism>
<dbReference type="AlphaFoldDB" id="A0AA91G8L1"/>
<sequence>MTGGNEMKVQLNYNSYNQPIGSPVSDWSTREYPSKNMLEGMYCRLEKVESSKHVEALYQVYGPESKAKNWTYLPLNPFESKVAFLSYLETISRSQDPFHYAIIDKASGKALGTLALMRINAEQGSIEVGFVIYSDALKKTRIATEAQYLLACYALDDLGYRRYEWKCDALNEPSRKAALRLGFTFEGIFRNALVYKGRNRDTAWFSIIDSEWPQVKMRVESWLEPTNFTAEGEQKRRLHEFLVQK</sequence>
<dbReference type="Pfam" id="PF13302">
    <property type="entry name" value="Acetyltransf_3"/>
    <property type="match status" value="1"/>
</dbReference>
<dbReference type="InterPro" id="IPR016181">
    <property type="entry name" value="Acyl_CoA_acyltransferase"/>
</dbReference>
<name>A0AA91G8L1_9ENTE</name>
<protein>
    <recommendedName>
        <fullName evidence="1">N-acetyltransferase domain-containing protein</fullName>
    </recommendedName>
</protein>
<evidence type="ECO:0000313" key="3">
    <source>
        <dbReference type="Proteomes" id="UP000183039"/>
    </source>
</evidence>
<reference evidence="2 3" key="1">
    <citation type="submission" date="2014-12" db="EMBL/GenBank/DDBJ databases">
        <title>Draft genome sequences of 29 type strains of Enterococci.</title>
        <authorList>
            <person name="Zhong Z."/>
            <person name="Sun Z."/>
            <person name="Liu W."/>
            <person name="Zhang W."/>
            <person name="Zhang H."/>
        </authorList>
    </citation>
    <scope>NUCLEOTIDE SEQUENCE [LARGE SCALE GENOMIC DNA]</scope>
    <source>
        <strain evidence="2 3">DSM 22801</strain>
    </source>
</reference>
<proteinExistence type="predicted"/>
<accession>A0AA91G8L1</accession>
<evidence type="ECO:0000259" key="1">
    <source>
        <dbReference type="PROSITE" id="PS51186"/>
    </source>
</evidence>
<dbReference type="PANTHER" id="PTHR43441">
    <property type="entry name" value="RIBOSOMAL-PROTEIN-SERINE ACETYLTRANSFERASE"/>
    <property type="match status" value="1"/>
</dbReference>
<dbReference type="GO" id="GO:0008999">
    <property type="term" value="F:protein-N-terminal-alanine acetyltransferase activity"/>
    <property type="evidence" value="ECO:0007669"/>
    <property type="project" value="TreeGrafter"/>
</dbReference>
<dbReference type="InterPro" id="IPR000182">
    <property type="entry name" value="GNAT_dom"/>
</dbReference>
<dbReference type="Proteomes" id="UP000183039">
    <property type="component" value="Unassembled WGS sequence"/>
</dbReference>
<dbReference type="EMBL" id="JXLC01000026">
    <property type="protein sequence ID" value="OJG88172.1"/>
    <property type="molecule type" value="Genomic_DNA"/>
</dbReference>
<dbReference type="Gene3D" id="3.40.630.30">
    <property type="match status" value="1"/>
</dbReference>
<dbReference type="PANTHER" id="PTHR43441:SF2">
    <property type="entry name" value="FAMILY ACETYLTRANSFERASE, PUTATIVE (AFU_ORTHOLOGUE AFUA_7G00850)-RELATED"/>
    <property type="match status" value="1"/>
</dbReference>
<dbReference type="SUPFAM" id="SSF55729">
    <property type="entry name" value="Acyl-CoA N-acyltransferases (Nat)"/>
    <property type="match status" value="1"/>
</dbReference>
<gene>
    <name evidence="2" type="ORF">RV15_GL001831</name>
</gene>
<dbReference type="FunFam" id="3.40.630.30:FF:000047">
    <property type="entry name" value="Acetyltransferase, GNAT family"/>
    <property type="match status" value="1"/>
</dbReference>
<comment type="caution">
    <text evidence="2">The sequence shown here is derived from an EMBL/GenBank/DDBJ whole genome shotgun (WGS) entry which is preliminary data.</text>
</comment>
<dbReference type="GO" id="GO:1990189">
    <property type="term" value="F:protein N-terminal-serine acetyltransferase activity"/>
    <property type="evidence" value="ECO:0007669"/>
    <property type="project" value="TreeGrafter"/>
</dbReference>